<evidence type="ECO:0000256" key="3">
    <source>
        <dbReference type="ARBA" id="ARBA00022840"/>
    </source>
</evidence>
<dbReference type="InterPro" id="IPR027417">
    <property type="entry name" value="P-loop_NTPase"/>
</dbReference>
<dbReference type="GO" id="GO:0022857">
    <property type="term" value="F:transmembrane transporter activity"/>
    <property type="evidence" value="ECO:0007669"/>
    <property type="project" value="TreeGrafter"/>
</dbReference>
<evidence type="ECO:0000256" key="1">
    <source>
        <dbReference type="ARBA" id="ARBA00022448"/>
    </source>
</evidence>
<dbReference type="SUPFAM" id="SSF52540">
    <property type="entry name" value="P-loop containing nucleoside triphosphate hydrolases"/>
    <property type="match status" value="1"/>
</dbReference>
<dbReference type="PANTHER" id="PTHR24220:SF86">
    <property type="entry name" value="ABC TRANSPORTER ABCH.1"/>
    <property type="match status" value="1"/>
</dbReference>
<dbReference type="InterPro" id="IPR017911">
    <property type="entry name" value="MacB-like_ATP-bd"/>
</dbReference>
<dbReference type="PROSITE" id="PS50893">
    <property type="entry name" value="ABC_TRANSPORTER_2"/>
    <property type="match status" value="1"/>
</dbReference>
<name>A0A1V1NZ56_9BACT</name>
<dbReference type="CDD" id="cd03255">
    <property type="entry name" value="ABC_MJ0796_LolCDE_FtsE"/>
    <property type="match status" value="1"/>
</dbReference>
<dbReference type="GO" id="GO:0005886">
    <property type="term" value="C:plasma membrane"/>
    <property type="evidence" value="ECO:0007669"/>
    <property type="project" value="TreeGrafter"/>
</dbReference>
<evidence type="ECO:0000259" key="4">
    <source>
        <dbReference type="PROSITE" id="PS50893"/>
    </source>
</evidence>
<dbReference type="EMBL" id="ATBP01001192">
    <property type="protein sequence ID" value="ETR67838.1"/>
    <property type="molecule type" value="Genomic_DNA"/>
</dbReference>
<dbReference type="InterPro" id="IPR015854">
    <property type="entry name" value="ABC_transpr_LolD-like"/>
</dbReference>
<accession>A0A1V1NZ56</accession>
<organism evidence="5 6">
    <name type="scientific">Candidatus Magnetoglobus multicellularis str. Araruama</name>
    <dbReference type="NCBI Taxonomy" id="890399"/>
    <lineage>
        <taxon>Bacteria</taxon>
        <taxon>Pseudomonadati</taxon>
        <taxon>Thermodesulfobacteriota</taxon>
        <taxon>Desulfobacteria</taxon>
        <taxon>Desulfobacterales</taxon>
        <taxon>Desulfobacteraceae</taxon>
        <taxon>Candidatus Magnetoglobus</taxon>
    </lineage>
</organism>
<keyword evidence="1" id="KW-0813">Transport</keyword>
<comment type="caution">
    <text evidence="5">The sequence shown here is derived from an EMBL/GenBank/DDBJ whole genome shotgun (WGS) entry which is preliminary data.</text>
</comment>
<dbReference type="InterPro" id="IPR003439">
    <property type="entry name" value="ABC_transporter-like_ATP-bd"/>
</dbReference>
<dbReference type="Gene3D" id="3.40.50.300">
    <property type="entry name" value="P-loop containing nucleotide triphosphate hydrolases"/>
    <property type="match status" value="1"/>
</dbReference>
<evidence type="ECO:0000256" key="2">
    <source>
        <dbReference type="ARBA" id="ARBA00022741"/>
    </source>
</evidence>
<dbReference type="Proteomes" id="UP000189670">
    <property type="component" value="Unassembled WGS sequence"/>
</dbReference>
<feature type="domain" description="ABC transporter" evidence="4">
    <location>
        <begin position="2"/>
        <end position="173"/>
    </location>
</feature>
<gene>
    <name evidence="5" type="ORF">OMM_04923</name>
</gene>
<protein>
    <submittedName>
        <fullName evidence="5">ABC transporter ATP-binding protein</fullName>
    </submittedName>
</protein>
<dbReference type="GO" id="GO:0016887">
    <property type="term" value="F:ATP hydrolysis activity"/>
    <property type="evidence" value="ECO:0007669"/>
    <property type="project" value="InterPro"/>
</dbReference>
<proteinExistence type="predicted"/>
<dbReference type="InterPro" id="IPR017871">
    <property type="entry name" value="ABC_transporter-like_CS"/>
</dbReference>
<dbReference type="AlphaFoldDB" id="A0A1V1NZ56"/>
<reference evidence="6" key="1">
    <citation type="submission" date="2012-11" db="EMBL/GenBank/DDBJ databases">
        <authorList>
            <person name="Lucero-Rivera Y.E."/>
            <person name="Tovar-Ramirez D."/>
        </authorList>
    </citation>
    <scope>NUCLEOTIDE SEQUENCE [LARGE SCALE GENOMIC DNA]</scope>
    <source>
        <strain evidence="6">Araruama</strain>
    </source>
</reference>
<sequence>MLSPKNGQVLFDGISLYEKSTDQRAEFRKNNIGFVFQTFNLIPFLTAKQNVQMPLLLNRHPAANQEDRASQLLSRLGLADRLEHKPSELSVGQQQRVALARMLSNDPPIIIADEPTGSLDPDTSKQILDFLNELNQEGRTVIMVTHNPDAAERATRCLHLVDGRINEYNGLQE</sequence>
<dbReference type="GO" id="GO:0005524">
    <property type="term" value="F:ATP binding"/>
    <property type="evidence" value="ECO:0007669"/>
    <property type="project" value="UniProtKB-KW"/>
</dbReference>
<evidence type="ECO:0000313" key="6">
    <source>
        <dbReference type="Proteomes" id="UP000189670"/>
    </source>
</evidence>
<evidence type="ECO:0000313" key="5">
    <source>
        <dbReference type="EMBL" id="ETR67838.1"/>
    </source>
</evidence>
<dbReference type="Pfam" id="PF00005">
    <property type="entry name" value="ABC_tran"/>
    <property type="match status" value="1"/>
</dbReference>
<keyword evidence="3 5" id="KW-0067">ATP-binding</keyword>
<dbReference type="PANTHER" id="PTHR24220">
    <property type="entry name" value="IMPORT ATP-BINDING PROTEIN"/>
    <property type="match status" value="1"/>
</dbReference>
<keyword evidence="2" id="KW-0547">Nucleotide-binding</keyword>
<dbReference type="PROSITE" id="PS00211">
    <property type="entry name" value="ABC_TRANSPORTER_1"/>
    <property type="match status" value="1"/>
</dbReference>